<evidence type="ECO:0000313" key="7">
    <source>
        <dbReference type="EMBL" id="UXX78967.1"/>
    </source>
</evidence>
<dbReference type="Pfam" id="PF00270">
    <property type="entry name" value="DEAD"/>
    <property type="match status" value="1"/>
</dbReference>
<dbReference type="PANTHER" id="PTHR43519:SF1">
    <property type="entry name" value="ATP-DEPENDENT RNA HELICASE HRPB"/>
    <property type="match status" value="1"/>
</dbReference>
<dbReference type="GO" id="GO:0004386">
    <property type="term" value="F:helicase activity"/>
    <property type="evidence" value="ECO:0007669"/>
    <property type="project" value="UniProtKB-KW"/>
</dbReference>
<dbReference type="InterPro" id="IPR010225">
    <property type="entry name" value="HrpB"/>
</dbReference>
<feature type="domain" description="Helicase C-terminal" evidence="6">
    <location>
        <begin position="206"/>
        <end position="373"/>
    </location>
</feature>
<dbReference type="InterPro" id="IPR001650">
    <property type="entry name" value="Helicase_C-like"/>
</dbReference>
<feature type="domain" description="Helicase ATP-binding" evidence="5">
    <location>
        <begin position="20"/>
        <end position="184"/>
    </location>
</feature>
<reference evidence="7" key="1">
    <citation type="submission" date="2022-10" db="EMBL/GenBank/DDBJ databases">
        <title>Comparative genomics and taxonomic characterization of three novel marine species of genus Reichenbachiella exhibiting antioxidant and polysaccharide degradation activities.</title>
        <authorList>
            <person name="Muhammad N."/>
            <person name="Lee Y.-J."/>
            <person name="Ko J."/>
            <person name="Kim S.-G."/>
        </authorList>
    </citation>
    <scope>NUCLEOTIDE SEQUENCE</scope>
    <source>
        <strain evidence="7">Wsw4-B4</strain>
    </source>
</reference>
<evidence type="ECO:0000256" key="3">
    <source>
        <dbReference type="ARBA" id="ARBA00022806"/>
    </source>
</evidence>
<name>A0ABY6CYH9_9BACT</name>
<dbReference type="Pfam" id="PF00271">
    <property type="entry name" value="Helicase_C"/>
    <property type="match status" value="1"/>
</dbReference>
<evidence type="ECO:0000313" key="8">
    <source>
        <dbReference type="Proteomes" id="UP001062165"/>
    </source>
</evidence>
<dbReference type="SMART" id="SM00490">
    <property type="entry name" value="HELICc"/>
    <property type="match status" value="1"/>
</dbReference>
<evidence type="ECO:0000259" key="6">
    <source>
        <dbReference type="PROSITE" id="PS51194"/>
    </source>
</evidence>
<dbReference type="SMART" id="SM00847">
    <property type="entry name" value="HA2"/>
    <property type="match status" value="1"/>
</dbReference>
<dbReference type="Proteomes" id="UP001062165">
    <property type="component" value="Chromosome"/>
</dbReference>
<proteinExistence type="predicted"/>
<dbReference type="PROSITE" id="PS51192">
    <property type="entry name" value="HELICASE_ATP_BIND_1"/>
    <property type="match status" value="1"/>
</dbReference>
<dbReference type="InterPro" id="IPR056329">
    <property type="entry name" value="CON_HrpB"/>
</dbReference>
<dbReference type="InterPro" id="IPR011545">
    <property type="entry name" value="DEAD/DEAH_box_helicase_dom"/>
</dbReference>
<protein>
    <submittedName>
        <fullName evidence="7">ATP-dependent helicase HrpB</fullName>
    </submittedName>
</protein>
<keyword evidence="4" id="KW-0067">ATP-binding</keyword>
<keyword evidence="1" id="KW-0547">Nucleotide-binding</keyword>
<dbReference type="Pfam" id="PF24473">
    <property type="entry name" value="CON_HrpB"/>
    <property type="match status" value="1"/>
</dbReference>
<dbReference type="NCBIfam" id="TIGR01970">
    <property type="entry name" value="DEAH_box_HrpB"/>
    <property type="match status" value="1"/>
</dbReference>
<dbReference type="PANTHER" id="PTHR43519">
    <property type="entry name" value="ATP-DEPENDENT RNA HELICASE HRPB"/>
    <property type="match status" value="1"/>
</dbReference>
<keyword evidence="2" id="KW-0378">Hydrolase</keyword>
<dbReference type="InterPro" id="IPR027417">
    <property type="entry name" value="P-loop_NTPase"/>
</dbReference>
<dbReference type="PIRSF" id="PIRSF005496">
    <property type="entry name" value="ATP_hel_hrpB"/>
    <property type="match status" value="1"/>
</dbReference>
<dbReference type="SMART" id="SM00487">
    <property type="entry name" value="DEXDc"/>
    <property type="match status" value="1"/>
</dbReference>
<dbReference type="Gene3D" id="3.40.50.300">
    <property type="entry name" value="P-loop containing nucleotide triphosphate hydrolases"/>
    <property type="match status" value="2"/>
</dbReference>
<dbReference type="Pfam" id="PF08482">
    <property type="entry name" value="HrpB_C"/>
    <property type="match status" value="1"/>
</dbReference>
<dbReference type="InterPro" id="IPR014001">
    <property type="entry name" value="Helicase_ATP-bd"/>
</dbReference>
<evidence type="ECO:0000256" key="4">
    <source>
        <dbReference type="ARBA" id="ARBA00022840"/>
    </source>
</evidence>
<gene>
    <name evidence="7" type="primary">hrpB</name>
    <name evidence="7" type="ORF">N7E81_16560</name>
</gene>
<keyword evidence="8" id="KW-1185">Reference proteome</keyword>
<dbReference type="EMBL" id="CP106735">
    <property type="protein sequence ID" value="UXX78967.1"/>
    <property type="molecule type" value="Genomic_DNA"/>
</dbReference>
<dbReference type="PROSITE" id="PS51194">
    <property type="entry name" value="HELICASE_CTER"/>
    <property type="match status" value="1"/>
</dbReference>
<dbReference type="InterPro" id="IPR049614">
    <property type="entry name" value="HrpB_DEXH"/>
</dbReference>
<accession>A0ABY6CYH9</accession>
<dbReference type="CDD" id="cd17990">
    <property type="entry name" value="DEXHc_HrpB"/>
    <property type="match status" value="1"/>
</dbReference>
<dbReference type="SUPFAM" id="SSF52540">
    <property type="entry name" value="P-loop containing nucleoside triphosphate hydrolases"/>
    <property type="match status" value="1"/>
</dbReference>
<evidence type="ECO:0000259" key="5">
    <source>
        <dbReference type="PROSITE" id="PS51192"/>
    </source>
</evidence>
<dbReference type="InterPro" id="IPR013689">
    <property type="entry name" value="RNA_helicase_ATP-dep_HrpB_C"/>
</dbReference>
<dbReference type="Gene3D" id="1.20.120.1080">
    <property type="match status" value="1"/>
</dbReference>
<evidence type="ECO:0000256" key="1">
    <source>
        <dbReference type="ARBA" id="ARBA00022741"/>
    </source>
</evidence>
<dbReference type="RefSeq" id="WP_263050711.1">
    <property type="nucleotide sequence ID" value="NZ_CP106735.1"/>
</dbReference>
<dbReference type="InterPro" id="IPR007502">
    <property type="entry name" value="Helicase-assoc_dom"/>
</dbReference>
<organism evidence="7 8">
    <name type="scientific">Reichenbachiella carrageenanivorans</name>
    <dbReference type="NCBI Taxonomy" id="2979869"/>
    <lineage>
        <taxon>Bacteria</taxon>
        <taxon>Pseudomonadati</taxon>
        <taxon>Bacteroidota</taxon>
        <taxon>Cytophagia</taxon>
        <taxon>Cytophagales</taxon>
        <taxon>Reichenbachiellaceae</taxon>
        <taxon>Reichenbachiella</taxon>
    </lineage>
</organism>
<keyword evidence="3 7" id="KW-0347">Helicase</keyword>
<sequence>MAFNYKNIDLPIVASVKEIQSNFENQNTQIVNAPPGAGKSTLLPLAFLGQPWLNGKKILMLEPRRLAARTVATRMAELLGEKTGQTVGYRIRFENKVSDQTQIEVLTEGILTRMIHSDNSLEGVGLVIFDEFHERSIHADVALALCREAQQILRPDLKILIMSATLDMPQLTSLLQCPVVKSEGRQYPVEVKYTGDTDMMMLPELTARIIMQATKENEGDALVFFPGQGEIRKCEEILRGKLKGFAIHPLYGQLPHGKQMAAIMPDKNGKRKVVLATSIAETSLTIEGIKIVVDTGYGRTSKFDPKSGLSRLHTIQISKDSADQRAGRAGRLSAGACYRMWSKATQDRLDLHGSPEILEVDLSSLALDLAKWGIMDPNQLTWLTPPPPSTMKRAMDSLHELHALNNGKITPHGEQMHSLPCHPRIAHMLIEAKAQELLHLATDIAALIEERDPLGPEAGIDINERIIVLRRLRDENRLSRKFSRIEKIADSYRKLFHLNEIDNSPIDPYETGLLLAQAYPERIAFARPGNNAQFKLSNGKIAMAGHRDDLAHESWLAIAHLDDREGMGKIFMASPLNPKDLAPMVKSLEVIKWDTRDGGLIANKELRIGSIVLQSVPLPDPDIEHLEQAIYDAIKSEGQHLLNWDEEVTQWQNRILSLKKWHPQGQWPDVSQTYLLASNEEWLKPYLSQIKRPEDLKKINLKEVLHHHLPFDQQAEMEKLAPQKIEVPTGSHIKIQYFSDGAQPVLAVRLQEVFGLLKTPKVNADKTPLLMHLLSPGFKPVQVTSDLKSFWNNAYFEVRKELKRRYPKHAWPENPLEATAVRGVDRSKNKKT</sequence>
<dbReference type="CDD" id="cd18791">
    <property type="entry name" value="SF2_C_RHA"/>
    <property type="match status" value="1"/>
</dbReference>
<evidence type="ECO:0000256" key="2">
    <source>
        <dbReference type="ARBA" id="ARBA00022801"/>
    </source>
</evidence>